<organism evidence="2 3">
    <name type="scientific">Caulobacter segnis</name>
    <dbReference type="NCBI Taxonomy" id="88688"/>
    <lineage>
        <taxon>Bacteria</taxon>
        <taxon>Pseudomonadati</taxon>
        <taxon>Pseudomonadota</taxon>
        <taxon>Alphaproteobacteria</taxon>
        <taxon>Caulobacterales</taxon>
        <taxon>Caulobacteraceae</taxon>
        <taxon>Caulobacter</taxon>
    </lineage>
</organism>
<feature type="transmembrane region" description="Helical" evidence="1">
    <location>
        <begin position="127"/>
        <end position="146"/>
    </location>
</feature>
<evidence type="ECO:0000256" key="1">
    <source>
        <dbReference type="SAM" id="Phobius"/>
    </source>
</evidence>
<keyword evidence="3" id="KW-1185">Reference proteome</keyword>
<dbReference type="Proteomes" id="UP001057520">
    <property type="component" value="Chromosome"/>
</dbReference>
<accession>A0ABY4ZVN9</accession>
<keyword evidence="1" id="KW-1133">Transmembrane helix</keyword>
<sequence length="199" mass="22375">MEFEHLQAAWRSPANTPDDRAQAYLMEEVMKSLKARRRGEVLLFAIPATAMTIFTAIAFRAVASGRMDPGREWGALAMLGVCWLVLAAVLITGILLRHRRHAGAASMRDTLAAMLAANRRARTNMRIFAMMLPVFLAPMFVGVTQLNDVGKATERDTWQMLFVFGVALIASVGWNLGRYFWVMKPEQRRLEGLLAEYED</sequence>
<gene>
    <name evidence="2" type="ORF">MZV50_04355</name>
</gene>
<evidence type="ECO:0000313" key="2">
    <source>
        <dbReference type="EMBL" id="USQ96811.1"/>
    </source>
</evidence>
<feature type="transmembrane region" description="Helical" evidence="1">
    <location>
        <begin position="75"/>
        <end position="96"/>
    </location>
</feature>
<evidence type="ECO:0000313" key="3">
    <source>
        <dbReference type="Proteomes" id="UP001057520"/>
    </source>
</evidence>
<name>A0ABY4ZVN9_9CAUL</name>
<reference evidence="2 3" key="1">
    <citation type="submission" date="2022-04" db="EMBL/GenBank/DDBJ databases">
        <title>Genome sequence of soybean root-associated Caulobacter segnis RL271.</title>
        <authorList>
            <person name="Longley R."/>
            <person name="Bonito G."/>
            <person name="Trigodet F."/>
            <person name="Crosson S."/>
            <person name="Fiebig A."/>
        </authorList>
    </citation>
    <scope>NUCLEOTIDE SEQUENCE [LARGE SCALE GENOMIC DNA]</scope>
    <source>
        <strain evidence="2 3">RL271</strain>
    </source>
</reference>
<dbReference type="EMBL" id="CP096040">
    <property type="protein sequence ID" value="USQ96811.1"/>
    <property type="molecule type" value="Genomic_DNA"/>
</dbReference>
<protein>
    <submittedName>
        <fullName evidence="2">Uncharacterized protein</fullName>
    </submittedName>
</protein>
<feature type="transmembrane region" description="Helical" evidence="1">
    <location>
        <begin position="41"/>
        <end position="63"/>
    </location>
</feature>
<keyword evidence="1" id="KW-0472">Membrane</keyword>
<feature type="transmembrane region" description="Helical" evidence="1">
    <location>
        <begin position="158"/>
        <end position="181"/>
    </location>
</feature>
<proteinExistence type="predicted"/>
<keyword evidence="1" id="KW-0812">Transmembrane</keyword>